<feature type="region of interest" description="Disordered" evidence="1">
    <location>
        <begin position="1"/>
        <end position="39"/>
    </location>
</feature>
<dbReference type="EMBL" id="CM016558">
    <property type="protein sequence ID" value="TKW04172.1"/>
    <property type="molecule type" value="Genomic_DNA"/>
</dbReference>
<keyword evidence="3" id="KW-1185">Reference proteome</keyword>
<proteinExistence type="predicted"/>
<evidence type="ECO:0000313" key="3">
    <source>
        <dbReference type="Proteomes" id="UP000298652"/>
    </source>
</evidence>
<protein>
    <submittedName>
        <fullName evidence="2">Uncharacterized protein</fullName>
    </submittedName>
</protein>
<sequence length="77" mass="8426">MATAAKEEKEECSSAISTTNAHGRLQAGRAATAKRMPTLDGRHGRHGLASHCRACTVQTFFFWLVLSKFFKLLSAIC</sequence>
<accession>A0A4U6TQG2</accession>
<reference evidence="2" key="1">
    <citation type="submission" date="2019-03" db="EMBL/GenBank/DDBJ databases">
        <title>WGS assembly of Setaria viridis.</title>
        <authorList>
            <person name="Huang P."/>
            <person name="Jenkins J."/>
            <person name="Grimwood J."/>
            <person name="Barry K."/>
            <person name="Healey A."/>
            <person name="Mamidi S."/>
            <person name="Sreedasyam A."/>
            <person name="Shu S."/>
            <person name="Feldman M."/>
            <person name="Wu J."/>
            <person name="Yu Y."/>
            <person name="Chen C."/>
            <person name="Johnson J."/>
            <person name="Rokhsar D."/>
            <person name="Baxter I."/>
            <person name="Schmutz J."/>
            <person name="Brutnell T."/>
            <person name="Kellogg E."/>
        </authorList>
    </citation>
    <scope>NUCLEOTIDE SEQUENCE [LARGE SCALE GENOMIC DNA]</scope>
</reference>
<dbReference type="Gramene" id="TKW04172">
    <property type="protein sequence ID" value="TKW04172"/>
    <property type="gene ID" value="SEVIR_7G091175v2"/>
</dbReference>
<gene>
    <name evidence="2" type="ORF">SEVIR_7G091175v2</name>
</gene>
<feature type="compositionally biased region" description="Basic and acidic residues" evidence="1">
    <location>
        <begin position="1"/>
        <end position="12"/>
    </location>
</feature>
<name>A0A4U6TQG2_SETVI</name>
<dbReference type="AlphaFoldDB" id="A0A4U6TQG2"/>
<evidence type="ECO:0000256" key="1">
    <source>
        <dbReference type="SAM" id="MobiDB-lite"/>
    </source>
</evidence>
<organism evidence="2 3">
    <name type="scientific">Setaria viridis</name>
    <name type="common">Green bristlegrass</name>
    <name type="synonym">Setaria italica subsp. viridis</name>
    <dbReference type="NCBI Taxonomy" id="4556"/>
    <lineage>
        <taxon>Eukaryota</taxon>
        <taxon>Viridiplantae</taxon>
        <taxon>Streptophyta</taxon>
        <taxon>Embryophyta</taxon>
        <taxon>Tracheophyta</taxon>
        <taxon>Spermatophyta</taxon>
        <taxon>Magnoliopsida</taxon>
        <taxon>Liliopsida</taxon>
        <taxon>Poales</taxon>
        <taxon>Poaceae</taxon>
        <taxon>PACMAD clade</taxon>
        <taxon>Panicoideae</taxon>
        <taxon>Panicodae</taxon>
        <taxon>Paniceae</taxon>
        <taxon>Cenchrinae</taxon>
        <taxon>Setaria</taxon>
    </lineage>
</organism>
<dbReference type="Proteomes" id="UP000298652">
    <property type="component" value="Chromosome 7"/>
</dbReference>
<evidence type="ECO:0000313" key="2">
    <source>
        <dbReference type="EMBL" id="TKW04172.1"/>
    </source>
</evidence>